<reference evidence="1 2" key="1">
    <citation type="submission" date="2020-08" db="EMBL/GenBank/DDBJ databases">
        <title>Genomic Encyclopedia of Type Strains, Phase IV (KMG-IV): sequencing the most valuable type-strain genomes for metagenomic binning, comparative biology and taxonomic classification.</title>
        <authorList>
            <person name="Goeker M."/>
        </authorList>
    </citation>
    <scope>NUCLEOTIDE SEQUENCE [LARGE SCALE GENOMIC DNA]</scope>
    <source>
        <strain evidence="1 2">DSM 22198</strain>
    </source>
</reference>
<keyword evidence="2" id="KW-1185">Reference proteome</keyword>
<evidence type="ECO:0008006" key="3">
    <source>
        <dbReference type="Google" id="ProtNLM"/>
    </source>
</evidence>
<accession>A0A7X0AWH9</accession>
<dbReference type="Proteomes" id="UP000539175">
    <property type="component" value="Unassembled WGS sequence"/>
</dbReference>
<dbReference type="SUPFAM" id="SSF64518">
    <property type="entry name" value="Phase 1 flagellin"/>
    <property type="match status" value="1"/>
</dbReference>
<name>A0A7X0AWH9_9PROT</name>
<proteinExistence type="predicted"/>
<evidence type="ECO:0000313" key="1">
    <source>
        <dbReference type="EMBL" id="MBB6251360.1"/>
    </source>
</evidence>
<comment type="caution">
    <text evidence="1">The sequence shown here is derived from an EMBL/GenBank/DDBJ whole genome shotgun (WGS) entry which is preliminary data.</text>
</comment>
<sequence>MTISRVSTYGNYLSMLSGMNNTSSSLGDLQQQFTSGIKSQDLSAYGVQASQLLSLKAQYAQRTGYSSAITAATTQVNATEKALSSMQTIVSNLLSSANIPAGAGKPTVSAVTASNSGNLGLAVDTTKSVFNSAATYTVSAVPSKSGKSGSYDVTVADGMGGVSTKTLNLSTVPPDDGQQTFQITGGPGDGAAISLNINQLKGTGSATFSVNYPDLSAPKALLQGALTQLSSLLNTKAGDRYIFSGSRYDTAPVGDLSATKQVSKMTFKGTLGVAGDTYEMYVGDKRYTYVTTGSETSPSDILNGLASQINGPNQTLIANGQKPNPPVTASVSGNVLTFTGMDAGYTFDVQSNVYTQPGYNNTLDGAATPASAYTPATNDGLDGTYAKFMTQQAVTADPTAVPPVAAQSQIDQITLNGANVDVGDVFTVTMGNRNTVNVTSDSANPANNVTYDKVDAPTTYSYVMSSADLADMKANGVPTATPPIVAGDAMGYVAYKLQNLVNADPKASAQATITSTGTGAATITLTGNGSQRFATTAVVQNNTNQNSFTSTTLDPFQDTSSFSTSITKPPVLPVYDSQYSSGAQSTQAYAASTLNVDDSTQATYGVSSNDPAIQNLVIGIKQMLSAVSNPGNYTALMSSARSTIVAAQSQIRQLDASTVNAQSVLGAASTSHQNALADIETQIGTIQNVDPTTVAAQLQAMMNQQQGAYTVAGKIASLSLVNFLS</sequence>
<organism evidence="1 2">
    <name type="scientific">Nitrospirillum iridis</name>
    <dbReference type="NCBI Taxonomy" id="765888"/>
    <lineage>
        <taxon>Bacteria</taxon>
        <taxon>Pseudomonadati</taxon>
        <taxon>Pseudomonadota</taxon>
        <taxon>Alphaproteobacteria</taxon>
        <taxon>Rhodospirillales</taxon>
        <taxon>Azospirillaceae</taxon>
        <taxon>Nitrospirillum</taxon>
    </lineage>
</organism>
<evidence type="ECO:0000313" key="2">
    <source>
        <dbReference type="Proteomes" id="UP000539175"/>
    </source>
</evidence>
<dbReference type="RefSeq" id="WP_184799748.1">
    <property type="nucleotide sequence ID" value="NZ_JACIIZ010000004.1"/>
</dbReference>
<gene>
    <name evidence="1" type="ORF">FHS74_001905</name>
</gene>
<dbReference type="AlphaFoldDB" id="A0A7X0AWH9"/>
<dbReference type="EMBL" id="JACIIZ010000004">
    <property type="protein sequence ID" value="MBB6251360.1"/>
    <property type="molecule type" value="Genomic_DNA"/>
</dbReference>
<protein>
    <recommendedName>
        <fullName evidence="3">Flagellin N-terminal domain-containing protein</fullName>
    </recommendedName>
</protein>